<accession>A0A9W9ZHL1</accession>
<evidence type="ECO:0000313" key="3">
    <source>
        <dbReference type="EMBL" id="KAJ7380663.1"/>
    </source>
</evidence>
<proteinExistence type="predicted"/>
<name>A0A9W9ZHL1_9CNID</name>
<dbReference type="EMBL" id="MU826352">
    <property type="protein sequence ID" value="KAJ7380663.1"/>
    <property type="molecule type" value="Genomic_DNA"/>
</dbReference>
<dbReference type="Pfam" id="PF20700">
    <property type="entry name" value="Mutator"/>
    <property type="match status" value="1"/>
</dbReference>
<sequence>MAAASGRILKNKKGVFISPKEKERRENLKNRLKRKFSEAERHAESESTSNDGETSFELQGRRVVELNVLAKALDSGCKACGNPLQLSNCLQETISGLGSFLYIICANSECGEANVCVTNKTHRADGVQHGRPIFDANTKLAAGEFK</sequence>
<feature type="compositionally biased region" description="Polar residues" evidence="1">
    <location>
        <begin position="46"/>
        <end position="56"/>
    </location>
</feature>
<dbReference type="AlphaFoldDB" id="A0A9W9ZHL1"/>
<feature type="region of interest" description="Disordered" evidence="1">
    <location>
        <begin position="15"/>
        <end position="56"/>
    </location>
</feature>
<feature type="domain" description="Mutator-like transposase" evidence="2">
    <location>
        <begin position="60"/>
        <end position="145"/>
    </location>
</feature>
<comment type="caution">
    <text evidence="3">The sequence shown here is derived from an EMBL/GenBank/DDBJ whole genome shotgun (WGS) entry which is preliminary data.</text>
</comment>
<dbReference type="OrthoDB" id="5984084at2759"/>
<keyword evidence="4" id="KW-1185">Reference proteome</keyword>
<organism evidence="3 4">
    <name type="scientific">Desmophyllum pertusum</name>
    <dbReference type="NCBI Taxonomy" id="174260"/>
    <lineage>
        <taxon>Eukaryota</taxon>
        <taxon>Metazoa</taxon>
        <taxon>Cnidaria</taxon>
        <taxon>Anthozoa</taxon>
        <taxon>Hexacorallia</taxon>
        <taxon>Scleractinia</taxon>
        <taxon>Caryophylliina</taxon>
        <taxon>Caryophylliidae</taxon>
        <taxon>Desmophyllum</taxon>
    </lineage>
</organism>
<gene>
    <name evidence="3" type="ORF">OS493_007029</name>
</gene>
<dbReference type="Proteomes" id="UP001163046">
    <property type="component" value="Unassembled WGS sequence"/>
</dbReference>
<dbReference type="InterPro" id="IPR049012">
    <property type="entry name" value="Mutator_transp_dom"/>
</dbReference>
<feature type="compositionally biased region" description="Basic and acidic residues" evidence="1">
    <location>
        <begin position="19"/>
        <end position="45"/>
    </location>
</feature>
<reference evidence="3" key="1">
    <citation type="submission" date="2023-01" db="EMBL/GenBank/DDBJ databases">
        <title>Genome assembly of the deep-sea coral Lophelia pertusa.</title>
        <authorList>
            <person name="Herrera S."/>
            <person name="Cordes E."/>
        </authorList>
    </citation>
    <scope>NUCLEOTIDE SEQUENCE</scope>
    <source>
        <strain evidence="3">USNM1676648</strain>
        <tissue evidence="3">Polyp</tissue>
    </source>
</reference>
<evidence type="ECO:0000313" key="4">
    <source>
        <dbReference type="Proteomes" id="UP001163046"/>
    </source>
</evidence>
<evidence type="ECO:0000256" key="1">
    <source>
        <dbReference type="SAM" id="MobiDB-lite"/>
    </source>
</evidence>
<evidence type="ECO:0000259" key="2">
    <source>
        <dbReference type="Pfam" id="PF20700"/>
    </source>
</evidence>
<protein>
    <recommendedName>
        <fullName evidence="2">Mutator-like transposase domain-containing protein</fullName>
    </recommendedName>
</protein>